<dbReference type="GeneID" id="95990261"/>
<comment type="caution">
    <text evidence="1">The sequence shown here is derived from an EMBL/GenBank/DDBJ whole genome shotgun (WGS) entry which is preliminary data.</text>
</comment>
<keyword evidence="2" id="KW-1185">Reference proteome</keyword>
<proteinExistence type="predicted"/>
<evidence type="ECO:0000313" key="2">
    <source>
        <dbReference type="Proteomes" id="UP001565368"/>
    </source>
</evidence>
<protein>
    <recommendedName>
        <fullName evidence="3">F-box domain-containing protein</fullName>
    </recommendedName>
</protein>
<sequence length="372" mass="40963">MPEVDPANIPLPEPVIRHGFPPHVFDRVFAYLPKPALLSMRTTSRAIRARCDEAMYHHIELRLGFTPTEPTVEFFLPGSNVRVPRMSWDEAGREASVDILRNLVSVVDIDCDVDNQFGWRGALREFPELKDALATVKVIRRLDGPVVVSSRGAGNSNPVRGRERMLPRKRVPTEVCFLDLRGVPSPGCVGVTLFRIGTDTSVLVVRYGANQNHLTLLKHVSYDTRDLVVIFDPQEENTPASAALDILTYLRQQSIVGPLDSPLDGIIAQLPNPASTTFTAPPAGFGLPPVKFRVGPLECFSDQGSNPQLSVDERKEDIIERTTGPPHPLNYPSGKTLGLLTRRELKDMVGKDAWDSVWVPRGPGASASIGDE</sequence>
<dbReference type="Proteomes" id="UP001565368">
    <property type="component" value="Unassembled WGS sequence"/>
</dbReference>
<reference evidence="1 2" key="1">
    <citation type="submission" date="2023-08" db="EMBL/GenBank/DDBJ databases">
        <title>Annotated Genome Sequence of Vanrija albida AlHP1.</title>
        <authorList>
            <person name="Herzog R."/>
        </authorList>
    </citation>
    <scope>NUCLEOTIDE SEQUENCE [LARGE SCALE GENOMIC DNA]</scope>
    <source>
        <strain evidence="1 2">AlHP1</strain>
    </source>
</reference>
<name>A0ABR3PT22_9TREE</name>
<evidence type="ECO:0008006" key="3">
    <source>
        <dbReference type="Google" id="ProtNLM"/>
    </source>
</evidence>
<dbReference type="EMBL" id="JBBXJM010000007">
    <property type="protein sequence ID" value="KAL1405579.1"/>
    <property type="molecule type" value="Genomic_DNA"/>
</dbReference>
<organism evidence="1 2">
    <name type="scientific">Vanrija albida</name>
    <dbReference type="NCBI Taxonomy" id="181172"/>
    <lineage>
        <taxon>Eukaryota</taxon>
        <taxon>Fungi</taxon>
        <taxon>Dikarya</taxon>
        <taxon>Basidiomycota</taxon>
        <taxon>Agaricomycotina</taxon>
        <taxon>Tremellomycetes</taxon>
        <taxon>Trichosporonales</taxon>
        <taxon>Trichosporonaceae</taxon>
        <taxon>Vanrija</taxon>
    </lineage>
</organism>
<dbReference type="RefSeq" id="XP_069205523.1">
    <property type="nucleotide sequence ID" value="XM_069357586.1"/>
</dbReference>
<gene>
    <name evidence="1" type="ORF">Q8F55_009218</name>
</gene>
<evidence type="ECO:0000313" key="1">
    <source>
        <dbReference type="EMBL" id="KAL1405579.1"/>
    </source>
</evidence>
<accession>A0ABR3PT22</accession>